<dbReference type="GO" id="GO:0005524">
    <property type="term" value="F:ATP binding"/>
    <property type="evidence" value="ECO:0007669"/>
    <property type="project" value="UniProtKB-UniRule"/>
</dbReference>
<dbReference type="InterPro" id="IPR012947">
    <property type="entry name" value="tRNA_SAD"/>
</dbReference>
<dbReference type="InterPro" id="IPR023033">
    <property type="entry name" value="Ala_tRNA_ligase_euk/bac"/>
</dbReference>
<protein>
    <recommendedName>
        <fullName evidence="9">Alanine--tRNA ligase</fullName>
        <ecNumber evidence="9">6.1.1.7</ecNumber>
    </recommendedName>
    <alternativeName>
        <fullName evidence="9">Alanyl-tRNA synthetase</fullName>
        <shortName evidence="9">AlaRS</shortName>
    </alternativeName>
</protein>
<proteinExistence type="inferred from homology"/>
<dbReference type="GO" id="GO:0070143">
    <property type="term" value="P:mitochondrial alanyl-tRNA aminoacylation"/>
    <property type="evidence" value="ECO:0007669"/>
    <property type="project" value="UniProtKB-UniRule"/>
</dbReference>
<dbReference type="GO" id="GO:0005739">
    <property type="term" value="C:mitochondrion"/>
    <property type="evidence" value="ECO:0007669"/>
    <property type="project" value="UniProtKB-SubCell"/>
</dbReference>
<dbReference type="InterPro" id="IPR002318">
    <property type="entry name" value="Ala-tRNA-lgiase_IIc"/>
</dbReference>
<dbReference type="PRINTS" id="PR00980">
    <property type="entry name" value="TRNASYNTHALA"/>
</dbReference>
<dbReference type="Gene3D" id="3.30.930.10">
    <property type="entry name" value="Bira Bifunctional Protein, Domain 2"/>
    <property type="match status" value="1"/>
</dbReference>
<dbReference type="FunFam" id="3.30.930.10:FF:000004">
    <property type="entry name" value="Alanine--tRNA ligase"/>
    <property type="match status" value="1"/>
</dbReference>
<evidence type="ECO:0000256" key="7">
    <source>
        <dbReference type="ARBA" id="ARBA00022917"/>
    </source>
</evidence>
<dbReference type="EMBL" id="KI913956">
    <property type="protein sequence ID" value="ETW05808.1"/>
    <property type="molecule type" value="Genomic_DNA"/>
</dbReference>
<evidence type="ECO:0000256" key="8">
    <source>
        <dbReference type="ARBA" id="ARBA00023146"/>
    </source>
</evidence>
<dbReference type="InterPro" id="IPR018163">
    <property type="entry name" value="Thr/Ala-tRNA-synth_IIc_edit"/>
</dbReference>
<dbReference type="HAMAP" id="MF_00036_B">
    <property type="entry name" value="Ala_tRNA_synth_B"/>
    <property type="match status" value="1"/>
</dbReference>
<dbReference type="SUPFAM" id="SSF50447">
    <property type="entry name" value="Translation proteins"/>
    <property type="match status" value="1"/>
</dbReference>
<dbReference type="GO" id="GO:0008270">
    <property type="term" value="F:zinc ion binding"/>
    <property type="evidence" value="ECO:0007669"/>
    <property type="project" value="UniProtKB-UniRule"/>
</dbReference>
<dbReference type="AlphaFoldDB" id="A0A024UJL5"/>
<dbReference type="InterPro" id="IPR045864">
    <property type="entry name" value="aa-tRNA-synth_II/BPL/LPL"/>
</dbReference>
<evidence type="ECO:0000256" key="4">
    <source>
        <dbReference type="ARBA" id="ARBA00022741"/>
    </source>
</evidence>
<keyword evidence="8 9" id="KW-0030">Aminoacyl-tRNA synthetase</keyword>
<dbReference type="PROSITE" id="PS50860">
    <property type="entry name" value="AA_TRNA_LIGASE_II_ALA"/>
    <property type="match status" value="1"/>
</dbReference>
<dbReference type="PANTHER" id="PTHR11777:SF9">
    <property type="entry name" value="ALANINE--TRNA LIGASE, CYTOPLASMIC"/>
    <property type="match status" value="1"/>
</dbReference>
<dbReference type="Pfam" id="PF07973">
    <property type="entry name" value="tRNA_SAD"/>
    <property type="match status" value="1"/>
</dbReference>
<keyword evidence="6 9" id="KW-0694">RNA-binding</keyword>
<dbReference type="GO" id="GO:0000049">
    <property type="term" value="F:tRNA binding"/>
    <property type="evidence" value="ECO:0007669"/>
    <property type="project" value="UniProtKB-KW"/>
</dbReference>
<sequence length="897" mass="96801">MQHRAAASIRKSFLRYFEQHGHTLVPSSSLVPTSDPTLLFTNAGMVQFKQVFLGHETRDYTRATSSQRCVRAGGKHNDLDQVGLTARHHTSFDMLGNFSFGDYFKEEAIFHAWTVLTKEFELPIDRLHVTVLDNDDEAMLWWRKIAQLPDSKIQRLGPDDNFWAMGDTGPCGPCSEIFFDQGDAFSNYDDRYLELWNLVFMQHNRLADGTLLPLPTPCVDTGMGLERMASVMQGVVSNYHTDVFTPHLDAVASALDAQSSSASTRSFQDAVADELRSNRFGTTADIQIVRVVADHLRTAYALMADGVFPSNVGRGYVLRRILRRAMRFGQQAGVHDPFLSRIPMGADPAVLVQLQAVVENEEKAFFAMLAHGTKAVDKLLHTSNRKHLTGQEAFFLYDTYGLSIDMTEAIVAAAGATVDSAAFEVVRGQHQAGASGGGAVLGSSSSMATVDDHHEPHNPHLLVPTPFVGYDTTAVKAATVLQATKATKAKNVVALAISPCPFYAEGGGQVGDRGWVSVAGFDDPWVVADSIRAGPETIHVRVQVPSSLSVDGAIAHLAANPVVHANVDESFRQRVAAHHSATHVLQAALREILGPHVTQCGSYVGPDRLRFDFAHFGALTDDELRAVEARVNEVALANAAVHVEEMEKAAALASGAIAAFGEKYGDLVRVVKVGSMSSEFCGGTHVASASALVPFVIVSEASVAAGTRRIEAVAGLEGVKRLQEKNKVLEDVAAQLNTIPAMVTQKLARQQTHLKALESFNQSLTDRFVYSPMDSSKTFTGTWGTSAPSESVVVQLHLIDDLHPPKADANKARVNLYMTALRRRAEHVAKLTPSAVHVFVMGESVICMGNDLVNAGELLKQLMQGLGHGGGSKTCGQGKLRPTASAADLIAALASTE</sequence>
<comment type="domain">
    <text evidence="9">Consists of three domains; the N-terminal catalytic domain, the editing domain and the C-terminal C-Ala domain. The editing domain removes incorrectly charged amino acids, while the C-Ala domain, along with tRNA(Ala), serves as a bridge to cooperatively bring together the editing and aminoacylation centers thus stimulating deacylation of misacylated tRNAs.</text>
</comment>
<dbReference type="InterPro" id="IPR009000">
    <property type="entry name" value="Transl_B-barrel_sf"/>
</dbReference>
<comment type="catalytic activity">
    <reaction evidence="9">
        <text>tRNA(Ala) + L-alanine + ATP = L-alanyl-tRNA(Ala) + AMP + diphosphate</text>
        <dbReference type="Rhea" id="RHEA:12540"/>
        <dbReference type="Rhea" id="RHEA-COMP:9657"/>
        <dbReference type="Rhea" id="RHEA-COMP:9923"/>
        <dbReference type="ChEBI" id="CHEBI:30616"/>
        <dbReference type="ChEBI" id="CHEBI:33019"/>
        <dbReference type="ChEBI" id="CHEBI:57972"/>
        <dbReference type="ChEBI" id="CHEBI:78442"/>
        <dbReference type="ChEBI" id="CHEBI:78497"/>
        <dbReference type="ChEBI" id="CHEBI:456215"/>
        <dbReference type="EC" id="6.1.1.7"/>
    </reaction>
</comment>
<dbReference type="Gene3D" id="2.40.30.130">
    <property type="match status" value="1"/>
</dbReference>
<evidence type="ECO:0000256" key="2">
    <source>
        <dbReference type="ARBA" id="ARBA00022555"/>
    </source>
</evidence>
<dbReference type="InterPro" id="IPR018165">
    <property type="entry name" value="Ala-tRNA-synth_IIc_core"/>
</dbReference>
<comment type="subunit">
    <text evidence="9">Monomer.</text>
</comment>
<dbReference type="InterPro" id="IPR050058">
    <property type="entry name" value="Ala-tRNA_ligase"/>
</dbReference>
<dbReference type="CDD" id="cd00673">
    <property type="entry name" value="AlaRS_core"/>
    <property type="match status" value="1"/>
</dbReference>
<organism evidence="11">
    <name type="scientific">Aphanomyces invadans</name>
    <dbReference type="NCBI Taxonomy" id="157072"/>
    <lineage>
        <taxon>Eukaryota</taxon>
        <taxon>Sar</taxon>
        <taxon>Stramenopiles</taxon>
        <taxon>Oomycota</taxon>
        <taxon>Saprolegniomycetes</taxon>
        <taxon>Saprolegniales</taxon>
        <taxon>Verrucalvaceae</taxon>
        <taxon>Aphanomyces</taxon>
    </lineage>
</organism>
<feature type="binding site" evidence="9">
    <location>
        <position position="685"/>
    </location>
    <ligand>
        <name>Zn(2+)</name>
        <dbReference type="ChEBI" id="CHEBI:29105"/>
    </ligand>
</feature>
<gene>
    <name evidence="11" type="ORF">H310_03489</name>
</gene>
<dbReference type="EC" id="6.1.1.7" evidence="9"/>
<feature type="binding site" evidence="9">
    <location>
        <position position="583"/>
    </location>
    <ligand>
        <name>Zn(2+)</name>
        <dbReference type="ChEBI" id="CHEBI:29105"/>
    </ligand>
</feature>
<dbReference type="PANTHER" id="PTHR11777">
    <property type="entry name" value="ALANYL-TRNA SYNTHETASE"/>
    <property type="match status" value="1"/>
</dbReference>
<accession>A0A024UJL5</accession>
<dbReference type="GO" id="GO:0002161">
    <property type="term" value="F:aminoacyl-tRNA deacylase activity"/>
    <property type="evidence" value="ECO:0007669"/>
    <property type="project" value="TreeGrafter"/>
</dbReference>
<dbReference type="SMART" id="SM00863">
    <property type="entry name" value="tRNA_SAD"/>
    <property type="match status" value="1"/>
</dbReference>
<dbReference type="InterPro" id="IPR018162">
    <property type="entry name" value="Ala-tRNA-ligase_IIc_anticod-bd"/>
</dbReference>
<keyword evidence="9" id="KW-0862">Zinc</keyword>
<feature type="binding site" evidence="9">
    <location>
        <position position="579"/>
    </location>
    <ligand>
        <name>Zn(2+)</name>
        <dbReference type="ChEBI" id="CHEBI:29105"/>
    </ligand>
</feature>
<dbReference type="OrthoDB" id="2423964at2759"/>
<evidence type="ECO:0000256" key="1">
    <source>
        <dbReference type="ARBA" id="ARBA00008429"/>
    </source>
</evidence>
<evidence type="ECO:0000256" key="5">
    <source>
        <dbReference type="ARBA" id="ARBA00022840"/>
    </source>
</evidence>
<keyword evidence="2 9" id="KW-0820">tRNA-binding</keyword>
<dbReference type="Gene3D" id="3.30.980.10">
    <property type="entry name" value="Threonyl-trna Synthetase, Chain A, domain 2"/>
    <property type="match status" value="1"/>
</dbReference>
<dbReference type="RefSeq" id="XP_008865585.1">
    <property type="nucleotide sequence ID" value="XM_008867363.1"/>
</dbReference>
<dbReference type="Gene3D" id="3.30.54.20">
    <property type="match status" value="1"/>
</dbReference>
<keyword evidence="3 9" id="KW-0436">Ligase</keyword>
<keyword evidence="9" id="KW-0496">Mitochondrion</keyword>
<dbReference type="STRING" id="157072.A0A024UJL5"/>
<feature type="domain" description="Alanyl-transfer RNA synthetases family profile" evidence="10">
    <location>
        <begin position="4"/>
        <end position="724"/>
    </location>
</feature>
<keyword evidence="9" id="KW-0963">Cytoplasm</keyword>
<evidence type="ECO:0000313" key="11">
    <source>
        <dbReference type="EMBL" id="ETW05808.1"/>
    </source>
</evidence>
<evidence type="ECO:0000259" key="10">
    <source>
        <dbReference type="PROSITE" id="PS50860"/>
    </source>
</evidence>
<keyword evidence="4 9" id="KW-0547">Nucleotide-binding</keyword>
<comment type="subcellular location">
    <subcellularLocation>
        <location evidence="9">Mitochondrion</location>
    </subcellularLocation>
    <subcellularLocation>
        <location evidence="9">Cytoplasm</location>
    </subcellularLocation>
</comment>
<dbReference type="SUPFAM" id="SSF55681">
    <property type="entry name" value="Class II aaRS and biotin synthetases"/>
    <property type="match status" value="1"/>
</dbReference>
<dbReference type="FunFam" id="3.30.980.10:FF:000004">
    <property type="entry name" value="Alanine--tRNA ligase, cytoplasmic"/>
    <property type="match status" value="1"/>
</dbReference>
<reference evidence="11" key="1">
    <citation type="submission" date="2013-12" db="EMBL/GenBank/DDBJ databases">
        <title>The Genome Sequence of Aphanomyces invadans NJM9701.</title>
        <authorList>
            <consortium name="The Broad Institute Genomics Platform"/>
            <person name="Russ C."/>
            <person name="Tyler B."/>
            <person name="van West P."/>
            <person name="Dieguez-Uribeondo J."/>
            <person name="Young S.K."/>
            <person name="Zeng Q."/>
            <person name="Gargeya S."/>
            <person name="Fitzgerald M."/>
            <person name="Abouelleil A."/>
            <person name="Alvarado L."/>
            <person name="Chapman S.B."/>
            <person name="Gainer-Dewar J."/>
            <person name="Goldberg J."/>
            <person name="Griggs A."/>
            <person name="Gujja S."/>
            <person name="Hansen M."/>
            <person name="Howarth C."/>
            <person name="Imamovic A."/>
            <person name="Ireland A."/>
            <person name="Larimer J."/>
            <person name="McCowan C."/>
            <person name="Murphy C."/>
            <person name="Pearson M."/>
            <person name="Poon T.W."/>
            <person name="Priest M."/>
            <person name="Roberts A."/>
            <person name="Saif S."/>
            <person name="Shea T."/>
            <person name="Sykes S."/>
            <person name="Wortman J."/>
            <person name="Nusbaum C."/>
            <person name="Birren B."/>
        </authorList>
    </citation>
    <scope>NUCLEOTIDE SEQUENCE [LARGE SCALE GENOMIC DNA]</scope>
    <source>
        <strain evidence="11">NJM9701</strain>
    </source>
</reference>
<keyword evidence="7 9" id="KW-0648">Protein biosynthesis</keyword>
<evidence type="ECO:0000256" key="6">
    <source>
        <dbReference type="ARBA" id="ARBA00022884"/>
    </source>
</evidence>
<dbReference type="GO" id="GO:0004813">
    <property type="term" value="F:alanine-tRNA ligase activity"/>
    <property type="evidence" value="ECO:0007669"/>
    <property type="project" value="UniProtKB-UniRule"/>
</dbReference>
<dbReference type="eggNOG" id="KOG0188">
    <property type="taxonomic scope" value="Eukaryota"/>
</dbReference>
<keyword evidence="5 9" id="KW-0067">ATP-binding</keyword>
<dbReference type="VEuPathDB" id="FungiDB:H310_03489"/>
<dbReference type="InterPro" id="IPR018164">
    <property type="entry name" value="Ala-tRNA-synth_IIc_N"/>
</dbReference>
<dbReference type="GeneID" id="20080539"/>
<dbReference type="Pfam" id="PF01411">
    <property type="entry name" value="tRNA-synt_2c"/>
    <property type="match status" value="1"/>
</dbReference>
<evidence type="ECO:0000256" key="3">
    <source>
        <dbReference type="ARBA" id="ARBA00022598"/>
    </source>
</evidence>
<evidence type="ECO:0000256" key="9">
    <source>
        <dbReference type="HAMAP-Rule" id="MF_03133"/>
    </source>
</evidence>
<comment type="cofactor">
    <cofactor evidence="9">
        <name>Zn(2+)</name>
        <dbReference type="ChEBI" id="CHEBI:29105"/>
    </cofactor>
    <text evidence="9">Binds 1 zinc ion per subunit.</text>
</comment>
<dbReference type="SUPFAM" id="SSF101353">
    <property type="entry name" value="Putative anticodon-binding domain of alanyl-tRNA synthetase (AlaRS)"/>
    <property type="match status" value="1"/>
</dbReference>
<dbReference type="NCBIfam" id="TIGR00344">
    <property type="entry name" value="alaS"/>
    <property type="match status" value="1"/>
</dbReference>
<keyword evidence="9" id="KW-0479">Metal-binding</keyword>
<feature type="binding site" evidence="9">
    <location>
        <position position="681"/>
    </location>
    <ligand>
        <name>Zn(2+)</name>
        <dbReference type="ChEBI" id="CHEBI:29105"/>
    </ligand>
</feature>
<comment type="similarity">
    <text evidence="1">Belongs to the class-II aminoacyl-tRNA synthetase family. Alax-L subfamily.</text>
</comment>
<comment type="function">
    <text evidence="9">Catalyzes the attachment of alanine to tRNA(Ala) in a two-step reaction: alanine is first activated by ATP to form Ala-AMP and then transferred to the acceptor end of tRNA(Ala). Also edits incorrectly charged tRNA(Ala) via its editing domain.</text>
</comment>
<name>A0A024UJL5_9STRA</name>
<dbReference type="SUPFAM" id="SSF55186">
    <property type="entry name" value="ThrRS/AlaRS common domain"/>
    <property type="match status" value="1"/>
</dbReference>